<keyword evidence="2" id="KW-1185">Reference proteome</keyword>
<dbReference type="Gene3D" id="1.25.10.10">
    <property type="entry name" value="Leucine-rich Repeat Variant"/>
    <property type="match status" value="1"/>
</dbReference>
<sequence>MNFPKDENSQVDLVESLVNGFLAEQDARSIAAQYPEVAGSIVSWIREAAHMGNWARVGRFANLAAPLRVVGLGGVLQEIFDSDVQGSNEEDLVDILGEIQAADAVACLFRVAERSASKDAPAYWLCQKVISSLGEIGTPEALERIRRMTASPWPDAVRWHAAVELEIEEELGFDEDRMLG</sequence>
<evidence type="ECO:0008006" key="3">
    <source>
        <dbReference type="Google" id="ProtNLM"/>
    </source>
</evidence>
<protein>
    <recommendedName>
        <fullName evidence="3">HEAT repeat domain-containing protein</fullName>
    </recommendedName>
</protein>
<dbReference type="EMBL" id="BAAAYL010000001">
    <property type="protein sequence ID" value="GAA3375486.1"/>
    <property type="molecule type" value="Genomic_DNA"/>
</dbReference>
<evidence type="ECO:0000313" key="1">
    <source>
        <dbReference type="EMBL" id="GAA3375486.1"/>
    </source>
</evidence>
<organism evidence="1 2">
    <name type="scientific">Streptomyces sannanensis</name>
    <dbReference type="NCBI Taxonomy" id="285536"/>
    <lineage>
        <taxon>Bacteria</taxon>
        <taxon>Bacillati</taxon>
        <taxon>Actinomycetota</taxon>
        <taxon>Actinomycetes</taxon>
        <taxon>Kitasatosporales</taxon>
        <taxon>Streptomycetaceae</taxon>
        <taxon>Streptomyces</taxon>
    </lineage>
</organism>
<accession>A0ABP6SFE4</accession>
<dbReference type="Proteomes" id="UP001499990">
    <property type="component" value="Unassembled WGS sequence"/>
</dbReference>
<proteinExistence type="predicted"/>
<dbReference type="RefSeq" id="WP_345040205.1">
    <property type="nucleotide sequence ID" value="NZ_BAAAYL010000001.1"/>
</dbReference>
<name>A0ABP6SFE4_9ACTN</name>
<evidence type="ECO:0000313" key="2">
    <source>
        <dbReference type="Proteomes" id="UP001499990"/>
    </source>
</evidence>
<comment type="caution">
    <text evidence="1">The sequence shown here is derived from an EMBL/GenBank/DDBJ whole genome shotgun (WGS) entry which is preliminary data.</text>
</comment>
<gene>
    <name evidence="1" type="ORF">GCM10020367_43480</name>
</gene>
<reference evidence="2" key="1">
    <citation type="journal article" date="2019" name="Int. J. Syst. Evol. Microbiol.">
        <title>The Global Catalogue of Microorganisms (GCM) 10K type strain sequencing project: providing services to taxonomists for standard genome sequencing and annotation.</title>
        <authorList>
            <consortium name="The Broad Institute Genomics Platform"/>
            <consortium name="The Broad Institute Genome Sequencing Center for Infectious Disease"/>
            <person name="Wu L."/>
            <person name="Ma J."/>
        </authorList>
    </citation>
    <scope>NUCLEOTIDE SEQUENCE [LARGE SCALE GENOMIC DNA]</scope>
    <source>
        <strain evidence="2">JCM 9651</strain>
    </source>
</reference>
<dbReference type="InterPro" id="IPR011989">
    <property type="entry name" value="ARM-like"/>
</dbReference>